<accession>A0ABQ5HVT9</accession>
<dbReference type="Proteomes" id="UP001151760">
    <property type="component" value="Unassembled WGS sequence"/>
</dbReference>
<comment type="caution">
    <text evidence="1">The sequence shown here is derived from an EMBL/GenBank/DDBJ whole genome shotgun (WGS) entry which is preliminary data.</text>
</comment>
<keyword evidence="2" id="KW-1185">Reference proteome</keyword>
<dbReference type="PANTHER" id="PTHR33220">
    <property type="entry name" value="BNAA09G04420D PROTEIN"/>
    <property type="match status" value="1"/>
</dbReference>
<dbReference type="PANTHER" id="PTHR33220:SF5">
    <property type="entry name" value="RRNA INTRON-ENCODED HOMING ENDONUCLEASE"/>
    <property type="match status" value="1"/>
</dbReference>
<sequence>MLPRSRCAHGTWLLYNHKRLSATDISAHASMKNVAKCDTWCELQNPVNHRVFERKLRLKPFGRGHAWISYSSSYLIETLILFHVRVFDPGLHGTVALLLKLGFYFRVCLGCGWLVSLCVDCAGHNHWSDSLLCLWLLDGCGVYVGQQGHIDEGCCSSINNDACVYFIVSNAVVYGIAVTWEDVGGVWDVNTSVFDLSMAGLIFVGHKGSRDASIMDDGSSLNGHRADLGSVHDLNAAFMYFKSAIYPIKVMIPFVIWNVARMGKWYLCCARLM</sequence>
<proteinExistence type="predicted"/>
<organism evidence="1 2">
    <name type="scientific">Tanacetum coccineum</name>
    <dbReference type="NCBI Taxonomy" id="301880"/>
    <lineage>
        <taxon>Eukaryota</taxon>
        <taxon>Viridiplantae</taxon>
        <taxon>Streptophyta</taxon>
        <taxon>Embryophyta</taxon>
        <taxon>Tracheophyta</taxon>
        <taxon>Spermatophyta</taxon>
        <taxon>Magnoliopsida</taxon>
        <taxon>eudicotyledons</taxon>
        <taxon>Gunneridae</taxon>
        <taxon>Pentapetalae</taxon>
        <taxon>asterids</taxon>
        <taxon>campanulids</taxon>
        <taxon>Asterales</taxon>
        <taxon>Asteraceae</taxon>
        <taxon>Asteroideae</taxon>
        <taxon>Anthemideae</taxon>
        <taxon>Anthemidinae</taxon>
        <taxon>Tanacetum</taxon>
    </lineage>
</organism>
<protein>
    <submittedName>
        <fullName evidence="1">Uncharacterized protein</fullName>
    </submittedName>
</protein>
<reference evidence="1" key="2">
    <citation type="submission" date="2022-01" db="EMBL/GenBank/DDBJ databases">
        <authorList>
            <person name="Yamashiro T."/>
            <person name="Shiraishi A."/>
            <person name="Satake H."/>
            <person name="Nakayama K."/>
        </authorList>
    </citation>
    <scope>NUCLEOTIDE SEQUENCE</scope>
</reference>
<name>A0ABQ5HVT9_9ASTR</name>
<reference evidence="1" key="1">
    <citation type="journal article" date="2022" name="Int. J. Mol. Sci.">
        <title>Draft Genome of Tanacetum Coccineum: Genomic Comparison of Closely Related Tanacetum-Family Plants.</title>
        <authorList>
            <person name="Yamashiro T."/>
            <person name="Shiraishi A."/>
            <person name="Nakayama K."/>
            <person name="Satake H."/>
        </authorList>
    </citation>
    <scope>NUCLEOTIDE SEQUENCE</scope>
</reference>
<gene>
    <name evidence="1" type="ORF">Tco_1080389</name>
</gene>
<evidence type="ECO:0000313" key="2">
    <source>
        <dbReference type="Proteomes" id="UP001151760"/>
    </source>
</evidence>
<dbReference type="EMBL" id="BQNB010020028">
    <property type="protein sequence ID" value="GJT91544.1"/>
    <property type="molecule type" value="Genomic_DNA"/>
</dbReference>
<evidence type="ECO:0000313" key="1">
    <source>
        <dbReference type="EMBL" id="GJT91544.1"/>
    </source>
</evidence>